<dbReference type="FunFam" id="1.10.8.10:FF:000001">
    <property type="entry name" value="Elongation factor Ts"/>
    <property type="match status" value="1"/>
</dbReference>
<dbReference type="Pfam" id="PF00889">
    <property type="entry name" value="EF_TS"/>
    <property type="match status" value="1"/>
</dbReference>
<keyword evidence="3 6" id="KW-0963">Cytoplasm</keyword>
<keyword evidence="5 6" id="KW-0648">Protein biosynthesis</keyword>
<dbReference type="PANTHER" id="PTHR11741:SF0">
    <property type="entry name" value="ELONGATION FACTOR TS, MITOCHONDRIAL"/>
    <property type="match status" value="1"/>
</dbReference>
<dbReference type="EMBL" id="ACQA01000001">
    <property type="protein sequence ID" value="EEQ95883.1"/>
    <property type="molecule type" value="Genomic_DNA"/>
</dbReference>
<dbReference type="InterPro" id="IPR018101">
    <property type="entry name" value="Transl_elong_Ts_CS"/>
</dbReference>
<dbReference type="Gene3D" id="3.30.479.20">
    <property type="entry name" value="Elongation factor Ts, dimerisation domain"/>
    <property type="match status" value="2"/>
</dbReference>
<dbReference type="InterPro" id="IPR014039">
    <property type="entry name" value="Transl_elong_EFTs/EF1B_dimer"/>
</dbReference>
<evidence type="ECO:0000256" key="1">
    <source>
        <dbReference type="ARBA" id="ARBA00005532"/>
    </source>
</evidence>
<dbReference type="Gene3D" id="1.10.286.20">
    <property type="match status" value="1"/>
</dbReference>
<dbReference type="PANTHER" id="PTHR11741">
    <property type="entry name" value="ELONGATION FACTOR TS"/>
    <property type="match status" value="1"/>
</dbReference>
<dbReference type="SUPFAM" id="SSF46934">
    <property type="entry name" value="UBA-like"/>
    <property type="match status" value="1"/>
</dbReference>
<evidence type="ECO:0000256" key="6">
    <source>
        <dbReference type="HAMAP-Rule" id="MF_00050"/>
    </source>
</evidence>
<evidence type="ECO:0000313" key="10">
    <source>
        <dbReference type="EMBL" id="EEQ95883.1"/>
    </source>
</evidence>
<comment type="caution">
    <text evidence="10">The sequence shown here is derived from an EMBL/GenBank/DDBJ whole genome shotgun (WGS) entry which is preliminary data.</text>
</comment>
<comment type="function">
    <text evidence="6 7">Associates with the EF-Tu.GDP complex and induces the exchange of GDP to GTP. It remains bound to the aminoacyl-tRNA.EF-Tu.GTP complex up to the GTP hydrolysis stage on the ribosome.</text>
</comment>
<evidence type="ECO:0000256" key="8">
    <source>
        <dbReference type="RuleBase" id="RU000643"/>
    </source>
</evidence>
<name>C4WK52_9HYPH</name>
<proteinExistence type="inferred from homology"/>
<dbReference type="PROSITE" id="PS01127">
    <property type="entry name" value="EF_TS_2"/>
    <property type="match status" value="1"/>
</dbReference>
<evidence type="ECO:0000259" key="9">
    <source>
        <dbReference type="Pfam" id="PF00889"/>
    </source>
</evidence>
<feature type="domain" description="Translation elongation factor EFTs/EF1B dimerisation" evidence="9">
    <location>
        <begin position="110"/>
        <end position="326"/>
    </location>
</feature>
<evidence type="ECO:0000256" key="7">
    <source>
        <dbReference type="RuleBase" id="RU000642"/>
    </source>
</evidence>
<dbReference type="SUPFAM" id="SSF54713">
    <property type="entry name" value="Elongation factor Ts (EF-Ts), dimerisation domain"/>
    <property type="match status" value="2"/>
</dbReference>
<dbReference type="CDD" id="cd14275">
    <property type="entry name" value="UBA_EF-Ts"/>
    <property type="match status" value="1"/>
</dbReference>
<evidence type="ECO:0000256" key="2">
    <source>
        <dbReference type="ARBA" id="ARBA00016956"/>
    </source>
</evidence>
<dbReference type="AlphaFoldDB" id="C4WK52"/>
<dbReference type="HAMAP" id="MF_00050">
    <property type="entry name" value="EF_Ts"/>
    <property type="match status" value="1"/>
</dbReference>
<comment type="similarity">
    <text evidence="1 6 7">Belongs to the EF-Ts family.</text>
</comment>
<protein>
    <recommendedName>
        <fullName evidence="2 6">Elongation factor Ts</fullName>
        <shortName evidence="6">EF-Ts</shortName>
    </recommendedName>
</protein>
<comment type="subcellular location">
    <subcellularLocation>
        <location evidence="6 8">Cytoplasm</location>
    </subcellularLocation>
</comment>
<dbReference type="NCBIfam" id="TIGR00116">
    <property type="entry name" value="tsf"/>
    <property type="match status" value="1"/>
</dbReference>
<evidence type="ECO:0000313" key="11">
    <source>
        <dbReference type="Proteomes" id="UP000004386"/>
    </source>
</evidence>
<feature type="region of interest" description="Involved in Mg(2+) ion dislocation from EF-Tu" evidence="6">
    <location>
        <begin position="119"/>
        <end position="122"/>
    </location>
</feature>
<dbReference type="Proteomes" id="UP000004386">
    <property type="component" value="Unassembled WGS sequence"/>
</dbReference>
<dbReference type="GO" id="GO:0005737">
    <property type="term" value="C:cytoplasm"/>
    <property type="evidence" value="ECO:0007669"/>
    <property type="project" value="UniProtKB-SubCell"/>
</dbReference>
<accession>C4WK52</accession>
<dbReference type="GO" id="GO:0003746">
    <property type="term" value="F:translation elongation factor activity"/>
    <property type="evidence" value="ECO:0007669"/>
    <property type="project" value="UniProtKB-UniRule"/>
</dbReference>
<evidence type="ECO:0000256" key="3">
    <source>
        <dbReference type="ARBA" id="ARBA00022490"/>
    </source>
</evidence>
<reference evidence="10 11" key="1">
    <citation type="submission" date="2009-05" db="EMBL/GenBank/DDBJ databases">
        <authorList>
            <person name="Setubal J.C."/>
            <person name="Boyle S."/>
            <person name="Crasta O.R."/>
            <person name="Gillespie J.J."/>
            <person name="Kenyon R.W."/>
            <person name="Lu J."/>
            <person name="Mane S."/>
            <person name="Nagrani S."/>
            <person name="Shallom J.M."/>
            <person name="Shallom S."/>
            <person name="Shukla M."/>
            <person name="Snyder E.E."/>
            <person name="Sobral B.W."/>
            <person name="Wattam A.R."/>
            <person name="Will R."/>
            <person name="Williams K."/>
            <person name="Yoo H."/>
            <person name="Munk C."/>
            <person name="Tapia R."/>
            <person name="Green L."/>
            <person name="Rogers Y."/>
            <person name="Detter J.C."/>
            <person name="Bruce D."/>
            <person name="Brettin T.S."/>
            <person name="Tsolis R."/>
        </authorList>
    </citation>
    <scope>NUCLEOTIDE SEQUENCE [LARGE SCALE GENOMIC DNA]</scope>
    <source>
        <strain evidence="10 11">LMG 3301</strain>
    </source>
</reference>
<evidence type="ECO:0000256" key="5">
    <source>
        <dbReference type="ARBA" id="ARBA00022917"/>
    </source>
</evidence>
<keyword evidence="4 6" id="KW-0251">Elongation factor</keyword>
<dbReference type="Gene3D" id="1.10.8.10">
    <property type="entry name" value="DNA helicase RuvA subunit, C-terminal domain"/>
    <property type="match status" value="1"/>
</dbReference>
<dbReference type="InterPro" id="IPR009060">
    <property type="entry name" value="UBA-like_sf"/>
</dbReference>
<dbReference type="InterPro" id="IPR001816">
    <property type="entry name" value="Transl_elong_EFTs/EF1B"/>
</dbReference>
<sequence>MRDCDSCSATLRSGRDPETKRRLKVGTPLRCAFAFMKGDIMSISASLVKELRDLTGAGMMDCKAALAETNGDIDAAVDWLRAKGIAKADKKAGRTAAEGLVGVAASGNKAVVVEVNSETDFVARNDAFQDLVRKIAQAALSTDGSTEAVADAKIDGKTVTETAKDAVATIGENIGFRRSAALTVPQGVVATYIHNGVADGLGKLGVLVAIETAGDAEAANAFGRQVAMHVAAINPLALTAEDVDPAAAEREKAIFIEQARESGKPDNIIEKMIEGRMRKFYEEVVLLSQAFVINPDLTVAAALKEAEKTIGAPAKITGFARIALGEGIEKEETDFAAEVAAAAKG</sequence>
<evidence type="ECO:0000256" key="4">
    <source>
        <dbReference type="ARBA" id="ARBA00022768"/>
    </source>
</evidence>
<gene>
    <name evidence="6 10" type="primary">tsf</name>
    <name evidence="10" type="ORF">OINT_1001283</name>
</gene>
<dbReference type="InterPro" id="IPR036402">
    <property type="entry name" value="EF-Ts_dimer_sf"/>
</dbReference>
<organism evidence="10 11">
    <name type="scientific">Brucella intermedia LMG 3301</name>
    <dbReference type="NCBI Taxonomy" id="641118"/>
    <lineage>
        <taxon>Bacteria</taxon>
        <taxon>Pseudomonadati</taxon>
        <taxon>Pseudomonadota</taxon>
        <taxon>Alphaproteobacteria</taxon>
        <taxon>Hyphomicrobiales</taxon>
        <taxon>Brucellaceae</taxon>
        <taxon>Brucella/Ochrobactrum group</taxon>
        <taxon>Brucella</taxon>
    </lineage>
</organism>
<dbReference type="FunFam" id="1.10.286.20:FF:000001">
    <property type="entry name" value="Elongation factor Ts"/>
    <property type="match status" value="1"/>
</dbReference>
<dbReference type="HOGENOM" id="CLU_047155_2_0_5"/>